<evidence type="ECO:0000259" key="6">
    <source>
        <dbReference type="PROSITE" id="PS51332"/>
    </source>
</evidence>
<dbReference type="InterPro" id="IPR036724">
    <property type="entry name" value="Cobalamin-bd_sf"/>
</dbReference>
<dbReference type="Gene3D" id="3.80.30.20">
    <property type="entry name" value="tm_1862 like domain"/>
    <property type="match status" value="1"/>
</dbReference>
<protein>
    <submittedName>
        <fullName evidence="8">Radical SAM superfamily enzyme YgiQ (UPF0313 family)</fullName>
    </submittedName>
</protein>
<dbReference type="SMART" id="SM00729">
    <property type="entry name" value="Elp3"/>
    <property type="match status" value="1"/>
</dbReference>
<proteinExistence type="predicted"/>
<evidence type="ECO:0000256" key="2">
    <source>
        <dbReference type="ARBA" id="ARBA00022691"/>
    </source>
</evidence>
<dbReference type="SFLD" id="SFLDG01082">
    <property type="entry name" value="B12-binding_domain_containing"/>
    <property type="match status" value="1"/>
</dbReference>
<keyword evidence="4" id="KW-0408">Iron</keyword>
<dbReference type="InterPro" id="IPR051198">
    <property type="entry name" value="BchE-like"/>
</dbReference>
<dbReference type="CDD" id="cd02068">
    <property type="entry name" value="radical_SAM_B12_BD"/>
    <property type="match status" value="1"/>
</dbReference>
<dbReference type="Gene3D" id="3.40.50.280">
    <property type="entry name" value="Cobalamin-binding domain"/>
    <property type="match status" value="1"/>
</dbReference>
<evidence type="ECO:0000256" key="5">
    <source>
        <dbReference type="ARBA" id="ARBA00023014"/>
    </source>
</evidence>
<keyword evidence="2" id="KW-0949">S-adenosyl-L-methionine</keyword>
<dbReference type="GO" id="GO:0003824">
    <property type="term" value="F:catalytic activity"/>
    <property type="evidence" value="ECO:0007669"/>
    <property type="project" value="InterPro"/>
</dbReference>
<feature type="domain" description="Radical SAM core" evidence="7">
    <location>
        <begin position="202"/>
        <end position="433"/>
    </location>
</feature>
<dbReference type="InterPro" id="IPR006158">
    <property type="entry name" value="Cobalamin-bd"/>
</dbReference>
<dbReference type="GO" id="GO:0051539">
    <property type="term" value="F:4 iron, 4 sulfur cluster binding"/>
    <property type="evidence" value="ECO:0007669"/>
    <property type="project" value="UniProtKB-KW"/>
</dbReference>
<organism evidence="8 9">
    <name type="scientific">Anaerobacterium chartisolvens</name>
    <dbReference type="NCBI Taxonomy" id="1297424"/>
    <lineage>
        <taxon>Bacteria</taxon>
        <taxon>Bacillati</taxon>
        <taxon>Bacillota</taxon>
        <taxon>Clostridia</taxon>
        <taxon>Eubacteriales</taxon>
        <taxon>Oscillospiraceae</taxon>
        <taxon>Anaerobacterium</taxon>
    </lineage>
</organism>
<gene>
    <name evidence="8" type="ORF">DFR58_12711</name>
</gene>
<dbReference type="SUPFAM" id="SSF102114">
    <property type="entry name" value="Radical SAM enzymes"/>
    <property type="match status" value="1"/>
</dbReference>
<dbReference type="SFLD" id="SFLDS00029">
    <property type="entry name" value="Radical_SAM"/>
    <property type="match status" value="1"/>
</dbReference>
<dbReference type="GO" id="GO:0031419">
    <property type="term" value="F:cobalamin binding"/>
    <property type="evidence" value="ECO:0007669"/>
    <property type="project" value="InterPro"/>
</dbReference>
<dbReference type="CDD" id="cd01335">
    <property type="entry name" value="Radical_SAM"/>
    <property type="match status" value="1"/>
</dbReference>
<dbReference type="RefSeq" id="WP_114299232.1">
    <property type="nucleotide sequence ID" value="NZ_QPJT01000027.1"/>
</dbReference>
<evidence type="ECO:0000313" key="9">
    <source>
        <dbReference type="Proteomes" id="UP000253034"/>
    </source>
</evidence>
<evidence type="ECO:0000259" key="7">
    <source>
        <dbReference type="PROSITE" id="PS51918"/>
    </source>
</evidence>
<dbReference type="Pfam" id="PF04055">
    <property type="entry name" value="Radical_SAM"/>
    <property type="match status" value="1"/>
</dbReference>
<sequence length="448" mass="51148">MADILLINPPLYDTSELGKLDCDEHWSPPLGIAYIAATLSHNKFDVKALDLYYTPMDKAKDIIKKELGCIVGISCFSEQRVSAYRIIQYIRSLSRDVLIVVGGPHSNFLYKQMLESFPIDAVVLGEGELTFLELTRAYMCKKPLHEVAGLALKGEMGVYLTKQRGLIADLDSMPFPAYEHFVDTKYASIEWFRELEVGGVKANSLKWTAIVGSRGCAYECSFCSTPYFWQRHWRKRSPQNIVDEIEFLNKVYGYEFIDFSDDIFTLDQKWAIEICKEIIKRDIPISWNCCTRADAVSEELLYWMKRAGCLFTAYGIESFSSKILNAVNKKITRDTILQACEMSSKAGMNIEFLLIVGSPGETDETIEETVQLIDSVKPFAVAPSILTIFPGTKLYQDAVKDNFINDDYWLSELPCPYDTREHSIDVLKEWYDRIKSLDNVEKAQRPDL</sequence>
<dbReference type="SFLD" id="SFLDG01123">
    <property type="entry name" value="methyltransferase_(Class_B)"/>
    <property type="match status" value="1"/>
</dbReference>
<dbReference type="SUPFAM" id="SSF52242">
    <property type="entry name" value="Cobalamin (vitamin B12)-binding domain"/>
    <property type="match status" value="1"/>
</dbReference>
<keyword evidence="9" id="KW-1185">Reference proteome</keyword>
<dbReference type="Pfam" id="PF02310">
    <property type="entry name" value="B12-binding"/>
    <property type="match status" value="1"/>
</dbReference>
<dbReference type="PANTHER" id="PTHR43409:SF16">
    <property type="entry name" value="SLR0320 PROTEIN"/>
    <property type="match status" value="1"/>
</dbReference>
<dbReference type="Proteomes" id="UP000253034">
    <property type="component" value="Unassembled WGS sequence"/>
</dbReference>
<comment type="caution">
    <text evidence="8">The sequence shown here is derived from an EMBL/GenBank/DDBJ whole genome shotgun (WGS) entry which is preliminary data.</text>
</comment>
<reference evidence="8 9" key="1">
    <citation type="submission" date="2018-07" db="EMBL/GenBank/DDBJ databases">
        <title>Genomic Encyclopedia of Type Strains, Phase IV (KMG-IV): sequencing the most valuable type-strain genomes for metagenomic binning, comparative biology and taxonomic classification.</title>
        <authorList>
            <person name="Goeker M."/>
        </authorList>
    </citation>
    <scope>NUCLEOTIDE SEQUENCE [LARGE SCALE GENOMIC DNA]</scope>
    <source>
        <strain evidence="8 9">DSM 27016</strain>
    </source>
</reference>
<dbReference type="GO" id="GO:0005829">
    <property type="term" value="C:cytosol"/>
    <property type="evidence" value="ECO:0007669"/>
    <property type="project" value="TreeGrafter"/>
</dbReference>
<dbReference type="InterPro" id="IPR007197">
    <property type="entry name" value="rSAM"/>
</dbReference>
<comment type="cofactor">
    <cofactor evidence="1">
        <name>[4Fe-4S] cluster</name>
        <dbReference type="ChEBI" id="CHEBI:49883"/>
    </cofactor>
</comment>
<dbReference type="InterPro" id="IPR023404">
    <property type="entry name" value="rSAM_horseshoe"/>
</dbReference>
<evidence type="ECO:0000256" key="1">
    <source>
        <dbReference type="ARBA" id="ARBA00001966"/>
    </source>
</evidence>
<dbReference type="PROSITE" id="PS51918">
    <property type="entry name" value="RADICAL_SAM"/>
    <property type="match status" value="1"/>
</dbReference>
<dbReference type="GO" id="GO:0046872">
    <property type="term" value="F:metal ion binding"/>
    <property type="evidence" value="ECO:0007669"/>
    <property type="project" value="UniProtKB-KW"/>
</dbReference>
<dbReference type="InterPro" id="IPR034466">
    <property type="entry name" value="Methyltransferase_Class_B"/>
</dbReference>
<name>A0A369APU1_9FIRM</name>
<evidence type="ECO:0000256" key="3">
    <source>
        <dbReference type="ARBA" id="ARBA00022723"/>
    </source>
</evidence>
<dbReference type="PROSITE" id="PS51332">
    <property type="entry name" value="B12_BINDING"/>
    <property type="match status" value="1"/>
</dbReference>
<dbReference type="InterPro" id="IPR006638">
    <property type="entry name" value="Elp3/MiaA/NifB-like_rSAM"/>
</dbReference>
<feature type="domain" description="B12-binding" evidence="6">
    <location>
        <begin position="12"/>
        <end position="145"/>
    </location>
</feature>
<dbReference type="AlphaFoldDB" id="A0A369APU1"/>
<evidence type="ECO:0000256" key="4">
    <source>
        <dbReference type="ARBA" id="ARBA00023004"/>
    </source>
</evidence>
<dbReference type="PANTHER" id="PTHR43409">
    <property type="entry name" value="ANAEROBIC MAGNESIUM-PROTOPORPHYRIN IX MONOMETHYL ESTER CYCLASE-RELATED"/>
    <property type="match status" value="1"/>
</dbReference>
<dbReference type="EMBL" id="QPJT01000027">
    <property type="protein sequence ID" value="RCX11135.1"/>
    <property type="molecule type" value="Genomic_DNA"/>
</dbReference>
<dbReference type="OrthoDB" id="9801424at2"/>
<evidence type="ECO:0000313" key="8">
    <source>
        <dbReference type="EMBL" id="RCX11135.1"/>
    </source>
</evidence>
<dbReference type="InterPro" id="IPR058240">
    <property type="entry name" value="rSAM_sf"/>
</dbReference>
<keyword evidence="5" id="KW-0411">Iron-sulfur</keyword>
<accession>A0A369APU1</accession>
<keyword evidence="3" id="KW-0479">Metal-binding</keyword>